<accession>A0A0G4FXE8</accession>
<dbReference type="PANTHER" id="PTHR13847">
    <property type="entry name" value="SARCOSINE DEHYDROGENASE-RELATED"/>
    <property type="match status" value="1"/>
</dbReference>
<dbReference type="Pfam" id="PF01266">
    <property type="entry name" value="DAO"/>
    <property type="match status" value="1"/>
</dbReference>
<feature type="domain" description="FAD dependent oxidoreductase" evidence="2">
    <location>
        <begin position="91"/>
        <end position="543"/>
    </location>
</feature>
<dbReference type="AlphaFoldDB" id="A0A0G4FXE8"/>
<name>A0A0G4FXE8_9ALVE</name>
<dbReference type="SUPFAM" id="SSF51905">
    <property type="entry name" value="FAD/NAD(P)-binding domain"/>
    <property type="match status" value="1"/>
</dbReference>
<protein>
    <recommendedName>
        <fullName evidence="2">FAD dependent oxidoreductase domain-containing protein</fullName>
    </recommendedName>
</protein>
<proteinExistence type="predicted"/>
<dbReference type="PANTHER" id="PTHR13847:SF289">
    <property type="entry name" value="GLYCINE OXIDASE"/>
    <property type="match status" value="1"/>
</dbReference>
<sequence>MDAPKGQNALSRDENDKPTQQLTFFSLVVQMTAVGAQNWRRLFAPAAAGLVAGSIGFCRLQRDPVHCDKQRGSPSTPLSDGDGRSRPRCYVIGAGVVGVSTAYEVAKQGFDVVVLDSGSREVAECSRAATGGMQRMVMCIDFFSWLKSFRSFLPSPPWAKPPDGLPFWHAKPSHTLCDLHFLRWFLTYTLHGMPFGYSVNRKSRFYENLKFTTWAIDEMIEVMKNETGGGCDLENESGFEEGGAMKFLLSKWDYVDHLKMRCWDPYPDDERVSDVVDREELLQAAPWVKFMEDSQKVEGALVQPKAAYANCHWFGEGLARACEKRLGIEFKYNCCVTGWSVQDGRVKGLETSSGSISLQEGDTVVVAAGSWTPLILRKAGVYVPIYPLKGYNVVVPLSEGCCGKDKGGQGALEDGQEVPEKGFIKKENLYVCRVNRKNPVDGKPQSELRVSCGGEFDGWNTQPDPSITASLRREGARLFPRLASRGLLEEGHSKVVCGLRPFSADGILISGKLEDCGMENVFVNAGPGSNGWKTAIGAGRLLAILMAREFLPTVAERDAAEKQFLELPFKPQVFGTQGRVLKAPRFCKVADRMSRTWKVPGVHLETAL</sequence>
<dbReference type="VEuPathDB" id="CryptoDB:Cvel_19258"/>
<evidence type="ECO:0000256" key="1">
    <source>
        <dbReference type="ARBA" id="ARBA00023002"/>
    </source>
</evidence>
<evidence type="ECO:0000259" key="2">
    <source>
        <dbReference type="Pfam" id="PF01266"/>
    </source>
</evidence>
<reference evidence="3" key="1">
    <citation type="submission" date="2014-11" db="EMBL/GenBank/DDBJ databases">
        <authorList>
            <person name="Otto D Thomas"/>
            <person name="Naeem Raeece"/>
        </authorList>
    </citation>
    <scope>NUCLEOTIDE SEQUENCE</scope>
</reference>
<evidence type="ECO:0000313" key="3">
    <source>
        <dbReference type="EMBL" id="CEM20082.1"/>
    </source>
</evidence>
<dbReference type="Gene3D" id="3.50.50.60">
    <property type="entry name" value="FAD/NAD(P)-binding domain"/>
    <property type="match status" value="2"/>
</dbReference>
<dbReference type="InterPro" id="IPR006076">
    <property type="entry name" value="FAD-dep_OxRdtase"/>
</dbReference>
<keyword evidence="1" id="KW-0560">Oxidoreductase</keyword>
<dbReference type="GO" id="GO:0005737">
    <property type="term" value="C:cytoplasm"/>
    <property type="evidence" value="ECO:0007669"/>
    <property type="project" value="TreeGrafter"/>
</dbReference>
<dbReference type="InterPro" id="IPR036188">
    <property type="entry name" value="FAD/NAD-bd_sf"/>
</dbReference>
<dbReference type="GO" id="GO:0016491">
    <property type="term" value="F:oxidoreductase activity"/>
    <property type="evidence" value="ECO:0007669"/>
    <property type="project" value="UniProtKB-KW"/>
</dbReference>
<dbReference type="EMBL" id="CDMZ01000715">
    <property type="protein sequence ID" value="CEM20082.1"/>
    <property type="molecule type" value="Genomic_DNA"/>
</dbReference>
<dbReference type="Gene3D" id="3.30.9.10">
    <property type="entry name" value="D-Amino Acid Oxidase, subunit A, domain 2"/>
    <property type="match status" value="1"/>
</dbReference>
<gene>
    <name evidence="3" type="ORF">Cvel_19258</name>
</gene>
<organism evidence="3">
    <name type="scientific">Chromera velia CCMP2878</name>
    <dbReference type="NCBI Taxonomy" id="1169474"/>
    <lineage>
        <taxon>Eukaryota</taxon>
        <taxon>Sar</taxon>
        <taxon>Alveolata</taxon>
        <taxon>Colpodellida</taxon>
        <taxon>Chromeraceae</taxon>
        <taxon>Chromera</taxon>
    </lineage>
</organism>